<feature type="transmembrane region" description="Helical" evidence="5">
    <location>
        <begin position="363"/>
        <end position="379"/>
    </location>
</feature>
<evidence type="ECO:0000256" key="3">
    <source>
        <dbReference type="ARBA" id="ARBA00022989"/>
    </source>
</evidence>
<dbReference type="InterPro" id="IPR007016">
    <property type="entry name" value="O-antigen_ligase-rel_domated"/>
</dbReference>
<feature type="transmembrane region" description="Helical" evidence="5">
    <location>
        <begin position="391"/>
        <end position="409"/>
    </location>
</feature>
<sequence>MHNNTEDLIEYKFFSFLKIHYLLALYFLACSFSIAFSQIILSLVAFLWIYGIIKKPDMFKIRRSPLDLFIAVYVIVSILAIIFSLDPVTSISHAKHIFLCLIFFFGVQALTNPERVRLYFNFFIAGGVINCFYALFRHFFLGEGGLEKRLHGFISSWMTFSSFMMMILLILLAKLIWKEASRRYLKFQISSAGHKDTEAQRHEVFENSEESSPGYSKGESNKYQWLYLFSALLFFYIIILTLTRSSWVGLFFGILALTFLHSRKLVLIVLILLLLFGIISYPFMPEKISNRFRSIFSTKDTTNKERIYMAIIAVNIIKAHPLLGIGPGTLRENLQHYVAEGIDKNWNIPHLHNNILQITVDKGLIGLLVWLSLYIKWFYDAMVLFYKKKQLYPDLIGGAIAVIVAFLISGLFEYNFGDSEIFMVTLFFMAIPYAISGTKQEMTYNNKEQPQS</sequence>
<feature type="transmembrane region" description="Helical" evidence="5">
    <location>
        <begin position="265"/>
        <end position="284"/>
    </location>
</feature>
<dbReference type="Proteomes" id="UP000178943">
    <property type="component" value="Unassembled WGS sequence"/>
</dbReference>
<keyword evidence="2 5" id="KW-0812">Transmembrane</keyword>
<dbReference type="AlphaFoldDB" id="A0A1F5VDB6"/>
<feature type="domain" description="O-antigen ligase-related" evidence="6">
    <location>
        <begin position="230"/>
        <end position="371"/>
    </location>
</feature>
<evidence type="ECO:0000259" key="6">
    <source>
        <dbReference type="Pfam" id="PF04932"/>
    </source>
</evidence>
<protein>
    <recommendedName>
        <fullName evidence="6">O-antigen ligase-related domain-containing protein</fullName>
    </recommendedName>
</protein>
<feature type="transmembrane region" description="Helical" evidence="5">
    <location>
        <begin position="118"/>
        <end position="136"/>
    </location>
</feature>
<comment type="caution">
    <text evidence="7">The sequence shown here is derived from an EMBL/GenBank/DDBJ whole genome shotgun (WGS) entry which is preliminary data.</text>
</comment>
<proteinExistence type="predicted"/>
<evidence type="ECO:0000256" key="2">
    <source>
        <dbReference type="ARBA" id="ARBA00022692"/>
    </source>
</evidence>
<evidence type="ECO:0000256" key="4">
    <source>
        <dbReference type="ARBA" id="ARBA00023136"/>
    </source>
</evidence>
<dbReference type="EMBL" id="MFGW01000195">
    <property type="protein sequence ID" value="OGF61433.1"/>
    <property type="molecule type" value="Genomic_DNA"/>
</dbReference>
<feature type="transmembrane region" description="Helical" evidence="5">
    <location>
        <begin position="20"/>
        <end position="53"/>
    </location>
</feature>
<dbReference type="InterPro" id="IPR051533">
    <property type="entry name" value="WaaL-like"/>
</dbReference>
<keyword evidence="3 5" id="KW-1133">Transmembrane helix</keyword>
<name>A0A1F5VDB6_9BACT</name>
<accession>A0A1F5VDB6</accession>
<evidence type="ECO:0000313" key="8">
    <source>
        <dbReference type="Proteomes" id="UP000178943"/>
    </source>
</evidence>
<feature type="transmembrane region" description="Helical" evidence="5">
    <location>
        <begin position="421"/>
        <end position="438"/>
    </location>
</feature>
<dbReference type="PANTHER" id="PTHR37422:SF13">
    <property type="entry name" value="LIPOPOLYSACCHARIDE BIOSYNTHESIS PROTEIN PA4999-RELATED"/>
    <property type="match status" value="1"/>
</dbReference>
<organism evidence="7 8">
    <name type="scientific">Candidatus Fischerbacteria bacterium RBG_13_37_8</name>
    <dbReference type="NCBI Taxonomy" id="1817863"/>
    <lineage>
        <taxon>Bacteria</taxon>
        <taxon>Candidatus Fischeribacteriota</taxon>
    </lineage>
</organism>
<comment type="subcellular location">
    <subcellularLocation>
        <location evidence="1">Membrane</location>
        <topology evidence="1">Multi-pass membrane protein</topology>
    </subcellularLocation>
</comment>
<evidence type="ECO:0000256" key="5">
    <source>
        <dbReference type="SAM" id="Phobius"/>
    </source>
</evidence>
<gene>
    <name evidence="7" type="ORF">A2Y62_12060</name>
</gene>
<feature type="transmembrane region" description="Helical" evidence="5">
    <location>
        <begin position="305"/>
        <end position="323"/>
    </location>
</feature>
<evidence type="ECO:0000256" key="1">
    <source>
        <dbReference type="ARBA" id="ARBA00004141"/>
    </source>
</evidence>
<feature type="transmembrane region" description="Helical" evidence="5">
    <location>
        <begin position="65"/>
        <end position="85"/>
    </location>
</feature>
<dbReference type="STRING" id="1817863.A2Y62_12060"/>
<dbReference type="Pfam" id="PF04932">
    <property type="entry name" value="Wzy_C"/>
    <property type="match status" value="1"/>
</dbReference>
<reference evidence="7 8" key="1">
    <citation type="journal article" date="2016" name="Nat. Commun.">
        <title>Thousands of microbial genomes shed light on interconnected biogeochemical processes in an aquifer system.</title>
        <authorList>
            <person name="Anantharaman K."/>
            <person name="Brown C.T."/>
            <person name="Hug L.A."/>
            <person name="Sharon I."/>
            <person name="Castelle C.J."/>
            <person name="Probst A.J."/>
            <person name="Thomas B.C."/>
            <person name="Singh A."/>
            <person name="Wilkins M.J."/>
            <person name="Karaoz U."/>
            <person name="Brodie E.L."/>
            <person name="Williams K.H."/>
            <person name="Hubbard S.S."/>
            <person name="Banfield J.F."/>
        </authorList>
    </citation>
    <scope>NUCLEOTIDE SEQUENCE [LARGE SCALE GENOMIC DNA]</scope>
</reference>
<keyword evidence="4 5" id="KW-0472">Membrane</keyword>
<evidence type="ECO:0000313" key="7">
    <source>
        <dbReference type="EMBL" id="OGF61433.1"/>
    </source>
</evidence>
<feature type="transmembrane region" description="Helical" evidence="5">
    <location>
        <begin position="226"/>
        <end position="259"/>
    </location>
</feature>
<dbReference type="PANTHER" id="PTHR37422">
    <property type="entry name" value="TEICHURONIC ACID BIOSYNTHESIS PROTEIN TUAE"/>
    <property type="match status" value="1"/>
</dbReference>
<feature type="transmembrane region" description="Helical" evidence="5">
    <location>
        <begin position="156"/>
        <end position="177"/>
    </location>
</feature>
<dbReference type="GO" id="GO:0016020">
    <property type="term" value="C:membrane"/>
    <property type="evidence" value="ECO:0007669"/>
    <property type="project" value="UniProtKB-SubCell"/>
</dbReference>
<feature type="transmembrane region" description="Helical" evidence="5">
    <location>
        <begin position="91"/>
        <end position="111"/>
    </location>
</feature>